<evidence type="ECO:0000313" key="1">
    <source>
        <dbReference type="EMBL" id="VTJ81845.1"/>
    </source>
</evidence>
<proteinExistence type="predicted"/>
<name>A0A5E4CJ11_MARMO</name>
<sequence length="67" mass="7173">VPAPLLLRCASEAIRPDAGAACRQPTVAESRGQRLAGLDLCAAWRRFTRLAQTVTSKNPSNSRPVSL</sequence>
<protein>
    <submittedName>
        <fullName evidence="1">Uncharacterized protein</fullName>
    </submittedName>
</protein>
<feature type="non-terminal residue" evidence="1">
    <location>
        <position position="1"/>
    </location>
</feature>
<keyword evidence="2" id="KW-1185">Reference proteome</keyword>
<gene>
    <name evidence="1" type="ORF">MONAX_5E039110</name>
</gene>
<dbReference type="AlphaFoldDB" id="A0A5E4CJ11"/>
<accession>A0A5E4CJ11</accession>
<organism evidence="1 2">
    <name type="scientific">Marmota monax</name>
    <name type="common">Woodchuck</name>
    <dbReference type="NCBI Taxonomy" id="9995"/>
    <lineage>
        <taxon>Eukaryota</taxon>
        <taxon>Metazoa</taxon>
        <taxon>Chordata</taxon>
        <taxon>Craniata</taxon>
        <taxon>Vertebrata</taxon>
        <taxon>Euteleostomi</taxon>
        <taxon>Mammalia</taxon>
        <taxon>Eutheria</taxon>
        <taxon>Euarchontoglires</taxon>
        <taxon>Glires</taxon>
        <taxon>Rodentia</taxon>
        <taxon>Sciuromorpha</taxon>
        <taxon>Sciuridae</taxon>
        <taxon>Xerinae</taxon>
        <taxon>Marmotini</taxon>
        <taxon>Marmota</taxon>
    </lineage>
</organism>
<dbReference type="Proteomes" id="UP000335636">
    <property type="component" value="Unassembled WGS sequence"/>
</dbReference>
<reference evidence="1" key="1">
    <citation type="submission" date="2019-04" db="EMBL/GenBank/DDBJ databases">
        <authorList>
            <person name="Alioto T."/>
            <person name="Alioto T."/>
        </authorList>
    </citation>
    <scope>NUCLEOTIDE SEQUENCE [LARGE SCALE GENOMIC DNA]</scope>
</reference>
<dbReference type="EMBL" id="CABDUW010001466">
    <property type="protein sequence ID" value="VTJ81845.1"/>
    <property type="molecule type" value="Genomic_DNA"/>
</dbReference>
<evidence type="ECO:0000313" key="2">
    <source>
        <dbReference type="Proteomes" id="UP000335636"/>
    </source>
</evidence>
<comment type="caution">
    <text evidence="1">The sequence shown here is derived from an EMBL/GenBank/DDBJ whole genome shotgun (WGS) entry which is preliminary data.</text>
</comment>